<evidence type="ECO:0000313" key="5">
    <source>
        <dbReference type="EMBL" id="NID13852.1"/>
    </source>
</evidence>
<feature type="non-terminal residue" evidence="5">
    <location>
        <position position="1"/>
    </location>
</feature>
<dbReference type="Pfam" id="PF17210">
    <property type="entry name" value="SdrD_B"/>
    <property type="match status" value="1"/>
</dbReference>
<proteinExistence type="predicted"/>
<evidence type="ECO:0000256" key="1">
    <source>
        <dbReference type="ARBA" id="ARBA00004613"/>
    </source>
</evidence>
<organism evidence="5 6">
    <name type="scientific">Fibrivirga algicola</name>
    <dbReference type="NCBI Taxonomy" id="2950420"/>
    <lineage>
        <taxon>Bacteria</taxon>
        <taxon>Pseudomonadati</taxon>
        <taxon>Bacteroidota</taxon>
        <taxon>Cytophagia</taxon>
        <taxon>Cytophagales</taxon>
        <taxon>Spirosomataceae</taxon>
        <taxon>Fibrivirga</taxon>
    </lineage>
</organism>
<dbReference type="InterPro" id="IPR013783">
    <property type="entry name" value="Ig-like_fold"/>
</dbReference>
<evidence type="ECO:0000313" key="6">
    <source>
        <dbReference type="Proteomes" id="UP000606008"/>
    </source>
</evidence>
<feature type="domain" description="SD-repeat containing protein B" evidence="4">
    <location>
        <begin position="1"/>
        <end position="72"/>
    </location>
</feature>
<dbReference type="InterPro" id="IPR033764">
    <property type="entry name" value="Sdr_B"/>
</dbReference>
<dbReference type="SUPFAM" id="SSF49478">
    <property type="entry name" value="Cna protein B-type domain"/>
    <property type="match status" value="1"/>
</dbReference>
<keyword evidence="2" id="KW-0964">Secreted</keyword>
<keyword evidence="3" id="KW-0732">Signal</keyword>
<dbReference type="EMBL" id="WAEL01000054">
    <property type="protein sequence ID" value="NID13852.1"/>
    <property type="molecule type" value="Genomic_DNA"/>
</dbReference>
<evidence type="ECO:0000259" key="4">
    <source>
        <dbReference type="Pfam" id="PF17210"/>
    </source>
</evidence>
<evidence type="ECO:0000256" key="2">
    <source>
        <dbReference type="ARBA" id="ARBA00022525"/>
    </source>
</evidence>
<accession>A0ABX0QS82</accession>
<dbReference type="Gene3D" id="2.60.40.10">
    <property type="entry name" value="Immunoglobulins"/>
    <property type="match status" value="1"/>
</dbReference>
<protein>
    <recommendedName>
        <fullName evidence="4">SD-repeat containing protein B domain-containing protein</fullName>
    </recommendedName>
</protein>
<feature type="non-terminal residue" evidence="5">
    <location>
        <position position="74"/>
    </location>
</feature>
<name>A0ABX0QS82_9BACT</name>
<dbReference type="RefSeq" id="WP_166694352.1">
    <property type="nucleotide sequence ID" value="NZ_WAEL01000054.1"/>
</dbReference>
<keyword evidence="6" id="KW-1185">Reference proteome</keyword>
<gene>
    <name evidence="5" type="ORF">F7231_27055</name>
</gene>
<sequence>GVVVTLYQNGSVVATTTTDVNGLYSFTGLTPGSSNSYAVGFTAPAGLSATAPLSGTDASLDSDADPITGRTLAV</sequence>
<reference evidence="5" key="1">
    <citation type="submission" date="2024-05" db="EMBL/GenBank/DDBJ databases">
        <authorList>
            <person name="Jung D.-H."/>
        </authorList>
    </citation>
    <scope>NUCLEOTIDE SEQUENCE</scope>
    <source>
        <strain evidence="5">JA-25</strain>
    </source>
</reference>
<comment type="subcellular location">
    <subcellularLocation>
        <location evidence="1">Secreted</location>
    </subcellularLocation>
</comment>
<evidence type="ECO:0000256" key="3">
    <source>
        <dbReference type="ARBA" id="ARBA00022729"/>
    </source>
</evidence>
<comment type="caution">
    <text evidence="5">The sequence shown here is derived from an EMBL/GenBank/DDBJ whole genome shotgun (WGS) entry which is preliminary data.</text>
</comment>
<dbReference type="Proteomes" id="UP000606008">
    <property type="component" value="Unassembled WGS sequence"/>
</dbReference>